<dbReference type="GO" id="GO:0006235">
    <property type="term" value="P:dTTP biosynthetic process"/>
    <property type="evidence" value="ECO:0007669"/>
    <property type="project" value="UniProtKB-UniRule"/>
</dbReference>
<dbReference type="PANTHER" id="PTHR34934:SF1">
    <property type="entry name" value="FLAVIN-DEPENDENT THYMIDYLATE SYNTHASE"/>
    <property type="match status" value="1"/>
</dbReference>
<keyword evidence="1" id="KW-0285">Flavoprotein</keyword>
<evidence type="ECO:0000256" key="1">
    <source>
        <dbReference type="HAMAP-Rule" id="MF_01408"/>
    </source>
</evidence>
<feature type="binding site" evidence="1">
    <location>
        <position position="45"/>
    </location>
    <ligand>
        <name>FAD</name>
        <dbReference type="ChEBI" id="CHEBI:57692"/>
        <note>ligand shared between neighboring subunits</note>
    </ligand>
</feature>
<feature type="binding site" evidence="1">
    <location>
        <position position="77"/>
    </location>
    <ligand>
        <name>FAD</name>
        <dbReference type="ChEBI" id="CHEBI:57692"/>
        <note>ligand shared between neighboring subunits</note>
    </ligand>
</feature>
<dbReference type="SUPFAM" id="SSF69796">
    <property type="entry name" value="Thymidylate synthase-complementing protein Thy1"/>
    <property type="match status" value="1"/>
</dbReference>
<keyword evidence="1 2" id="KW-0489">Methyltransferase</keyword>
<dbReference type="UniPathway" id="UPA00575"/>
<comment type="caution">
    <text evidence="2">The sequence shown here is derived from an EMBL/GenBank/DDBJ whole genome shotgun (WGS) entry which is preliminary data.</text>
</comment>
<comment type="cofactor">
    <cofactor evidence="1">
        <name>FAD</name>
        <dbReference type="ChEBI" id="CHEBI:57692"/>
    </cofactor>
    <text evidence="1">Binds 4 FAD per tetramer. Each FAD binding site is formed by three monomers.</text>
</comment>
<gene>
    <name evidence="1" type="primary">thyX</name>
    <name evidence="2" type="ORF">DESAMIL20_152</name>
</gene>
<reference evidence="2 3" key="1">
    <citation type="journal article" date="2017" name="Front. Microbiol.">
        <title>Genome Sequence of Desulfurella amilsii Strain TR1 and Comparative Genomics of Desulfurellaceae Family.</title>
        <authorList>
            <person name="Florentino A.P."/>
            <person name="Stams A.J."/>
            <person name="Sanchez-Andrea I."/>
        </authorList>
    </citation>
    <scope>NUCLEOTIDE SEQUENCE [LARGE SCALE GENOMIC DNA]</scope>
    <source>
        <strain evidence="2 3">TR1</strain>
    </source>
</reference>
<keyword evidence="1 2" id="KW-0808">Transferase</keyword>
<feature type="binding site" evidence="1">
    <location>
        <position position="156"/>
    </location>
    <ligand>
        <name>dUMP</name>
        <dbReference type="ChEBI" id="CHEBI:246422"/>
        <note>ligand shared between dimeric partners</note>
    </ligand>
</feature>
<dbReference type="Proteomes" id="UP000194141">
    <property type="component" value="Unassembled WGS sequence"/>
</dbReference>
<dbReference type="GO" id="GO:0050797">
    <property type="term" value="F:thymidylate synthase (FAD) activity"/>
    <property type="evidence" value="ECO:0007669"/>
    <property type="project" value="UniProtKB-UniRule"/>
</dbReference>
<evidence type="ECO:0000313" key="3">
    <source>
        <dbReference type="Proteomes" id="UP000194141"/>
    </source>
</evidence>
<dbReference type="InterPro" id="IPR003669">
    <property type="entry name" value="Thymidylate_synthase_ThyX"/>
</dbReference>
<feature type="binding site" evidence="1">
    <location>
        <begin position="66"/>
        <end position="69"/>
    </location>
    <ligand>
        <name>dUMP</name>
        <dbReference type="ChEBI" id="CHEBI:246422"/>
        <note>ligand shared between dimeric partners</note>
    </ligand>
</feature>
<comment type="subunit">
    <text evidence="1">Homotetramer.</text>
</comment>
<keyword evidence="1" id="KW-0274">FAD</keyword>
<feature type="active site" description="Involved in ionization of N3 of dUMP, leading to its activation" evidence="1">
    <location>
        <position position="156"/>
    </location>
</feature>
<dbReference type="EMBL" id="MDSU01000001">
    <property type="protein sequence ID" value="OSS43044.1"/>
    <property type="molecule type" value="Genomic_DNA"/>
</dbReference>
<dbReference type="HAMAP" id="MF_01408">
    <property type="entry name" value="ThyX"/>
    <property type="match status" value="1"/>
</dbReference>
<comment type="pathway">
    <text evidence="1">Pyrimidine metabolism; dTTP biosynthesis.</text>
</comment>
<comment type="catalytic activity">
    <reaction evidence="1">
        <text>dUMP + (6R)-5,10-methylene-5,6,7,8-tetrahydrofolate + NADPH + H(+) = dTMP + (6S)-5,6,7,8-tetrahydrofolate + NADP(+)</text>
        <dbReference type="Rhea" id="RHEA:29043"/>
        <dbReference type="ChEBI" id="CHEBI:15378"/>
        <dbReference type="ChEBI" id="CHEBI:15636"/>
        <dbReference type="ChEBI" id="CHEBI:57453"/>
        <dbReference type="ChEBI" id="CHEBI:57783"/>
        <dbReference type="ChEBI" id="CHEBI:58349"/>
        <dbReference type="ChEBI" id="CHEBI:63528"/>
        <dbReference type="ChEBI" id="CHEBI:246422"/>
        <dbReference type="EC" id="2.1.1.148"/>
    </reaction>
</comment>
<dbReference type="InterPro" id="IPR036098">
    <property type="entry name" value="Thymidylate_synthase_ThyX_sf"/>
</dbReference>
<dbReference type="GO" id="GO:0006231">
    <property type="term" value="P:dTMP biosynthetic process"/>
    <property type="evidence" value="ECO:0007669"/>
    <property type="project" value="UniProtKB-UniRule"/>
</dbReference>
<dbReference type="AlphaFoldDB" id="A0A1X4XZV5"/>
<feature type="binding site" evidence="1">
    <location>
        <begin position="145"/>
        <end position="147"/>
    </location>
    <ligand>
        <name>FAD</name>
        <dbReference type="ChEBI" id="CHEBI:57692"/>
        <note>ligand shared between neighboring subunits</note>
    </ligand>
</feature>
<feature type="binding site" evidence="1">
    <location>
        <begin position="69"/>
        <end position="71"/>
    </location>
    <ligand>
        <name>FAD</name>
        <dbReference type="ChEBI" id="CHEBI:57692"/>
        <note>ligand shared between neighboring subunits</note>
    </ligand>
</feature>
<dbReference type="EC" id="2.1.1.148" evidence="1"/>
<dbReference type="Gene3D" id="3.30.1360.170">
    <property type="match status" value="1"/>
</dbReference>
<dbReference type="PANTHER" id="PTHR34934">
    <property type="entry name" value="FLAVIN-DEPENDENT THYMIDYLATE SYNTHASE"/>
    <property type="match status" value="1"/>
</dbReference>
<feature type="binding site" evidence="1">
    <location>
        <position position="151"/>
    </location>
    <ligand>
        <name>FAD</name>
        <dbReference type="ChEBI" id="CHEBI:57692"/>
        <note>ligand shared between neighboring subunits</note>
    </ligand>
</feature>
<keyword evidence="1" id="KW-0521">NADP</keyword>
<comment type="similarity">
    <text evidence="1">Belongs to the thymidylate synthase ThyX family.</text>
</comment>
<organism evidence="2 3">
    <name type="scientific">Desulfurella amilsii</name>
    <dbReference type="NCBI Taxonomy" id="1562698"/>
    <lineage>
        <taxon>Bacteria</taxon>
        <taxon>Pseudomonadati</taxon>
        <taxon>Campylobacterota</taxon>
        <taxon>Desulfurellia</taxon>
        <taxon>Desulfurellales</taxon>
        <taxon>Desulfurellaceae</taxon>
        <taxon>Desulfurella</taxon>
    </lineage>
</organism>
<evidence type="ECO:0000313" key="2">
    <source>
        <dbReference type="EMBL" id="OSS43044.1"/>
    </source>
</evidence>
<sequence length="215" mass="24554">MEVKLLNYTPNPDDICFETAKICYQSKSNDKEGLLNKIIKAGHLSILEHASFTFLIKGISRVASHQLVRHRIASFTQQSHRYTKASGFFTPENIQQNPKAKKTFDELIKKAQLAYEELIKLGLPKEDARYALPCAIVSDIIVTMNARELLHFFTLRTCQKAQKEIRDIAIEMLKLCKQTAPLIFKNAGPFCVRGGCYESKPCKDINQIRQFFVNL</sequence>
<comment type="function">
    <text evidence="1">Catalyzes the reductive methylation of 2'-deoxyuridine-5'-monophosphate (dUMP) to 2'-deoxythymidine-5'-monophosphate (dTMP) while utilizing 5,10-methylenetetrahydrofolate (mTHF) as the methyl donor, and NADPH and FADH(2) as the reductant.</text>
</comment>
<dbReference type="GO" id="GO:0004799">
    <property type="term" value="F:thymidylate synthase activity"/>
    <property type="evidence" value="ECO:0007669"/>
    <property type="project" value="TreeGrafter"/>
</dbReference>
<dbReference type="OrthoDB" id="9780625at2"/>
<dbReference type="NCBIfam" id="TIGR02170">
    <property type="entry name" value="thyX"/>
    <property type="match status" value="1"/>
</dbReference>
<dbReference type="Pfam" id="PF02511">
    <property type="entry name" value="Thy1"/>
    <property type="match status" value="1"/>
</dbReference>
<name>A0A1X4XZV5_9BACT</name>
<dbReference type="GO" id="GO:0050660">
    <property type="term" value="F:flavin adenine dinucleotide binding"/>
    <property type="evidence" value="ECO:0007669"/>
    <property type="project" value="UniProtKB-UniRule"/>
</dbReference>
<accession>A0A1X4XZV5</accession>
<keyword evidence="3" id="KW-1185">Reference proteome</keyword>
<feature type="binding site" description="in other chain" evidence="1">
    <location>
        <position position="129"/>
    </location>
    <ligand>
        <name>dUMP</name>
        <dbReference type="ChEBI" id="CHEBI:246422"/>
        <note>ligand shared between dimeric partners</note>
    </ligand>
</feature>
<proteinExistence type="inferred from homology"/>
<keyword evidence="1" id="KW-0545">Nucleotide biosynthesis</keyword>
<dbReference type="GO" id="GO:0032259">
    <property type="term" value="P:methylation"/>
    <property type="evidence" value="ECO:0007669"/>
    <property type="project" value="UniProtKB-KW"/>
</dbReference>
<protein>
    <recommendedName>
        <fullName evidence="1">Flavin-dependent thymidylate synthase</fullName>
        <shortName evidence="1">FDTS</shortName>
        <ecNumber evidence="1">2.1.1.148</ecNumber>
    </recommendedName>
    <alternativeName>
        <fullName evidence="1">FAD-dependent thymidylate synthase</fullName>
    </alternativeName>
    <alternativeName>
        <fullName evidence="1">Thymidylate synthase ThyX</fullName>
        <shortName evidence="1">TS</shortName>
        <shortName evidence="1">TSase</shortName>
    </alternativeName>
</protein>
<feature type="binding site" description="in other chain" evidence="1">
    <location>
        <begin position="77"/>
        <end position="81"/>
    </location>
    <ligand>
        <name>dUMP</name>
        <dbReference type="ChEBI" id="CHEBI:246422"/>
        <note>ligand shared between dimeric partners</note>
    </ligand>
</feature>
<dbReference type="RefSeq" id="WP_086032969.1">
    <property type="nucleotide sequence ID" value="NZ_MDSU01000001.1"/>
</dbReference>
<dbReference type="GO" id="GO:0070402">
    <property type="term" value="F:NADPH binding"/>
    <property type="evidence" value="ECO:0007669"/>
    <property type="project" value="TreeGrafter"/>
</dbReference>
<dbReference type="PROSITE" id="PS51331">
    <property type="entry name" value="THYX"/>
    <property type="match status" value="1"/>
</dbReference>
<dbReference type="STRING" id="1562698.DESAMIL20_152"/>
<dbReference type="CDD" id="cd20175">
    <property type="entry name" value="ThyX"/>
    <property type="match status" value="1"/>
</dbReference>